<organism evidence="1 2">
    <name type="scientific">Oopsacas minuta</name>
    <dbReference type="NCBI Taxonomy" id="111878"/>
    <lineage>
        <taxon>Eukaryota</taxon>
        <taxon>Metazoa</taxon>
        <taxon>Porifera</taxon>
        <taxon>Hexactinellida</taxon>
        <taxon>Hexasterophora</taxon>
        <taxon>Lyssacinosida</taxon>
        <taxon>Leucopsacidae</taxon>
        <taxon>Oopsacas</taxon>
    </lineage>
</organism>
<gene>
    <name evidence="1" type="ORF">LOD99_10373</name>
</gene>
<dbReference type="AlphaFoldDB" id="A0AAV7KH35"/>
<protein>
    <submittedName>
        <fullName evidence="1">Uncharacterized protein</fullName>
    </submittedName>
</protein>
<evidence type="ECO:0000313" key="1">
    <source>
        <dbReference type="EMBL" id="KAI6660642.1"/>
    </source>
</evidence>
<dbReference type="PANTHER" id="PTHR34305">
    <property type="entry name" value="EXPRESSED PROTEIN"/>
    <property type="match status" value="1"/>
</dbReference>
<dbReference type="EMBL" id="JAKMXF010000031">
    <property type="protein sequence ID" value="KAI6660642.1"/>
    <property type="molecule type" value="Genomic_DNA"/>
</dbReference>
<evidence type="ECO:0000313" key="2">
    <source>
        <dbReference type="Proteomes" id="UP001165289"/>
    </source>
</evidence>
<proteinExistence type="predicted"/>
<comment type="caution">
    <text evidence="1">The sequence shown here is derived from an EMBL/GenBank/DDBJ whole genome shotgun (WGS) entry which is preliminary data.</text>
</comment>
<sequence length="181" mass="21190">MHTLEYLINSIHTSVDIDGNVTLHPMIASLLKRIFIQIDGLSRKPSQKIVEFCPKSDEHYNYFPAFTKHYKIPIYQNESVELADNCSKYSQRDPKVFMDTTFLIDRFHSTNHKCSSSYSLRNIKTEEMKKINSQVCEQLFSSLRRIATQIAYMRLENVFYTTRYFLACLNNISNKPKTLGK</sequence>
<reference evidence="1 2" key="1">
    <citation type="journal article" date="2023" name="BMC Biol.">
        <title>The compact genome of the sponge Oopsacas minuta (Hexactinellida) is lacking key metazoan core genes.</title>
        <authorList>
            <person name="Santini S."/>
            <person name="Schenkelaars Q."/>
            <person name="Jourda C."/>
            <person name="Duchesne M."/>
            <person name="Belahbib H."/>
            <person name="Rocher C."/>
            <person name="Selva M."/>
            <person name="Riesgo A."/>
            <person name="Vervoort M."/>
            <person name="Leys S.P."/>
            <person name="Kodjabachian L."/>
            <person name="Le Bivic A."/>
            <person name="Borchiellini C."/>
            <person name="Claverie J.M."/>
            <person name="Renard E."/>
        </authorList>
    </citation>
    <scope>NUCLEOTIDE SEQUENCE [LARGE SCALE GENOMIC DNA]</scope>
    <source>
        <strain evidence="1">SPO-2</strain>
    </source>
</reference>
<keyword evidence="2" id="KW-1185">Reference proteome</keyword>
<accession>A0AAV7KH35</accession>
<name>A0AAV7KH35_9METZ</name>
<dbReference type="Proteomes" id="UP001165289">
    <property type="component" value="Unassembled WGS sequence"/>
</dbReference>
<dbReference type="PANTHER" id="PTHR34305:SF1">
    <property type="entry name" value="SWIM-TYPE DOMAIN-CONTAINING PROTEIN"/>
    <property type="match status" value="1"/>
</dbReference>